<reference evidence="1 2" key="1">
    <citation type="journal article" date="2023" name="Hortic Res">
        <title>Pangenome of water caltrop reveals structural variations and asymmetric subgenome divergence after allopolyploidization.</title>
        <authorList>
            <person name="Zhang X."/>
            <person name="Chen Y."/>
            <person name="Wang L."/>
            <person name="Yuan Y."/>
            <person name="Fang M."/>
            <person name="Shi L."/>
            <person name="Lu R."/>
            <person name="Comes H.P."/>
            <person name="Ma Y."/>
            <person name="Chen Y."/>
            <person name="Huang G."/>
            <person name="Zhou Y."/>
            <person name="Zheng Z."/>
            <person name="Qiu Y."/>
        </authorList>
    </citation>
    <scope>NUCLEOTIDE SEQUENCE [LARGE SCALE GENOMIC DNA]</scope>
    <source>
        <tissue evidence="1">Roots</tissue>
    </source>
</reference>
<keyword evidence="2" id="KW-1185">Reference proteome</keyword>
<comment type="caution">
    <text evidence="1">The sequence shown here is derived from an EMBL/GenBank/DDBJ whole genome shotgun (WGS) entry which is preliminary data.</text>
</comment>
<name>A0AAN7JW50_9MYRT</name>
<organism evidence="1 2">
    <name type="scientific">Trapa incisa</name>
    <dbReference type="NCBI Taxonomy" id="236973"/>
    <lineage>
        <taxon>Eukaryota</taxon>
        <taxon>Viridiplantae</taxon>
        <taxon>Streptophyta</taxon>
        <taxon>Embryophyta</taxon>
        <taxon>Tracheophyta</taxon>
        <taxon>Spermatophyta</taxon>
        <taxon>Magnoliopsida</taxon>
        <taxon>eudicotyledons</taxon>
        <taxon>Gunneridae</taxon>
        <taxon>Pentapetalae</taxon>
        <taxon>rosids</taxon>
        <taxon>malvids</taxon>
        <taxon>Myrtales</taxon>
        <taxon>Lythraceae</taxon>
        <taxon>Trapa</taxon>
    </lineage>
</organism>
<dbReference type="AlphaFoldDB" id="A0AAN7JW50"/>
<proteinExistence type="predicted"/>
<protein>
    <submittedName>
        <fullName evidence="1">Uncharacterized protein</fullName>
    </submittedName>
</protein>
<evidence type="ECO:0000313" key="1">
    <source>
        <dbReference type="EMBL" id="KAK4751913.1"/>
    </source>
</evidence>
<sequence length="126" mass="14163">MHGLFGANVTLKHWFLRATVIAIRISFDRGSFAPSVFGVLATSKTDSVCPHSFLSLRHRRHLRHLYETFSYPAHLIQDPVPPDFPNPNLPIDPPLRSRSPIFGILVINSSSLGRCGWHQSPVISRI</sequence>
<dbReference type="Proteomes" id="UP001345219">
    <property type="component" value="Chromosome 16"/>
</dbReference>
<accession>A0AAN7JW50</accession>
<gene>
    <name evidence="1" type="ORF">SAY87_020711</name>
</gene>
<evidence type="ECO:0000313" key="2">
    <source>
        <dbReference type="Proteomes" id="UP001345219"/>
    </source>
</evidence>
<dbReference type="EMBL" id="JAXIOK010000016">
    <property type="protein sequence ID" value="KAK4751913.1"/>
    <property type="molecule type" value="Genomic_DNA"/>
</dbReference>